<accession>Q6IHA0</accession>
<organism evidence="1">
    <name type="scientific">Drosophila melanogaster</name>
    <name type="common">Fruit fly</name>
    <dbReference type="NCBI Taxonomy" id="7227"/>
    <lineage>
        <taxon>Eukaryota</taxon>
        <taxon>Metazoa</taxon>
        <taxon>Ecdysozoa</taxon>
        <taxon>Arthropoda</taxon>
        <taxon>Hexapoda</taxon>
        <taxon>Insecta</taxon>
        <taxon>Pterygota</taxon>
        <taxon>Neoptera</taxon>
        <taxon>Endopterygota</taxon>
        <taxon>Diptera</taxon>
        <taxon>Brachycera</taxon>
        <taxon>Muscomorpha</taxon>
        <taxon>Ephydroidea</taxon>
        <taxon>Drosophilidae</taxon>
        <taxon>Drosophila</taxon>
        <taxon>Sophophora</taxon>
    </lineage>
</organism>
<reference evidence="1" key="1">
    <citation type="journal article" date="2003" name="Genome Biol.">
        <title>An integrated gene annotation and transcriptional profiling approach towards the full gene content of the Drosophila genome.</title>
        <authorList>
            <person name="Hild M."/>
            <person name="Beckmann B."/>
            <person name="Haas S.A."/>
            <person name="Koch B."/>
            <person name="Solovyev V."/>
            <person name="Busold C."/>
            <person name="Fellenberg K."/>
            <person name="Boutros M."/>
            <person name="Vingron M."/>
            <person name="Sauer F."/>
            <person name="Hoheisel J.D."/>
            <person name="Paro R."/>
        </authorList>
    </citation>
    <scope>NUCLEOTIDE SEQUENCE</scope>
</reference>
<gene>
    <name evidence="1" type="ORF">HDC02928</name>
</gene>
<evidence type="ECO:0000313" key="1">
    <source>
        <dbReference type="EMBL" id="DAA03715.1"/>
    </source>
</evidence>
<name>Q6IHA0_DROME</name>
<protein>
    <submittedName>
        <fullName evidence="1">HDC02928</fullName>
    </submittedName>
</protein>
<proteinExistence type="predicted"/>
<dbReference type="EMBL" id="BK003516">
    <property type="protein sequence ID" value="DAA03715.1"/>
    <property type="molecule type" value="Genomic_DNA"/>
</dbReference>
<sequence length="143" mass="15806">MWVKVSCQNLCDSSHLSHLSSTCFNLVINSGAHIYLQSGTPAGFSWALCFVFRRFGQEASWFHGHYTTPPHVLYPFVLACFDDKLDSGMWDKGGADSICGSLVGLTGVYLSFAFLLLDPLHFLLLYYGLPVGVRSLSKDLFAS</sequence>
<dbReference type="AlphaFoldDB" id="Q6IHA0"/>